<organism evidence="9 10">
    <name type="scientific">Candidatus Falkowbacteria bacterium CG10_big_fil_rev_8_21_14_0_10_39_11</name>
    <dbReference type="NCBI Taxonomy" id="1974565"/>
    <lineage>
        <taxon>Bacteria</taxon>
        <taxon>Candidatus Falkowiibacteriota</taxon>
    </lineage>
</organism>
<feature type="transmembrane region" description="Helical" evidence="8">
    <location>
        <begin position="23"/>
        <end position="42"/>
    </location>
</feature>
<keyword evidence="6 8" id="KW-1133">Transmembrane helix</keyword>
<dbReference type="Proteomes" id="UP000229901">
    <property type="component" value="Unassembled WGS sequence"/>
</dbReference>
<comment type="similarity">
    <text evidence="2">Belongs to the nicotinamide ribonucleoside (NR) uptake permease (TC 4.B.1) family.</text>
</comment>
<proteinExistence type="inferred from homology"/>
<evidence type="ECO:0000256" key="2">
    <source>
        <dbReference type="ARBA" id="ARBA00006669"/>
    </source>
</evidence>
<dbReference type="InterPro" id="IPR006419">
    <property type="entry name" value="NMN_transpt_PnuC"/>
</dbReference>
<feature type="transmembrane region" description="Helical" evidence="8">
    <location>
        <begin position="196"/>
        <end position="216"/>
    </location>
</feature>
<dbReference type="PANTHER" id="PTHR36122:SF2">
    <property type="entry name" value="NICOTINAMIDE RIBOSIDE TRANSPORTER PNUC"/>
    <property type="match status" value="1"/>
</dbReference>
<dbReference type="PANTHER" id="PTHR36122">
    <property type="entry name" value="NICOTINAMIDE RIBOSIDE TRANSPORTER PNUC"/>
    <property type="match status" value="1"/>
</dbReference>
<keyword evidence="7 8" id="KW-0472">Membrane</keyword>
<evidence type="ECO:0000256" key="4">
    <source>
        <dbReference type="ARBA" id="ARBA00022475"/>
    </source>
</evidence>
<comment type="caution">
    <text evidence="9">The sequence shown here is derived from an EMBL/GenBank/DDBJ whole genome shotgun (WGS) entry which is preliminary data.</text>
</comment>
<keyword evidence="3" id="KW-0813">Transport</keyword>
<dbReference type="GO" id="GO:0034257">
    <property type="term" value="F:nicotinamide riboside transmembrane transporter activity"/>
    <property type="evidence" value="ECO:0007669"/>
    <property type="project" value="InterPro"/>
</dbReference>
<comment type="subcellular location">
    <subcellularLocation>
        <location evidence="1">Cell membrane</location>
        <topology evidence="1">Multi-pass membrane protein</topology>
    </subcellularLocation>
</comment>
<reference evidence="10" key="1">
    <citation type="submission" date="2017-09" db="EMBL/GenBank/DDBJ databases">
        <title>Depth-based differentiation of microbial function through sediment-hosted aquifers and enrichment of novel symbionts in the deep terrestrial subsurface.</title>
        <authorList>
            <person name="Probst A.J."/>
            <person name="Ladd B."/>
            <person name="Jarett J.K."/>
            <person name="Geller-Mcgrath D.E."/>
            <person name="Sieber C.M.K."/>
            <person name="Emerson J.B."/>
            <person name="Anantharaman K."/>
            <person name="Thomas B.C."/>
            <person name="Malmstrom R."/>
            <person name="Stieglmeier M."/>
            <person name="Klingl A."/>
            <person name="Woyke T."/>
            <person name="Ryan C.M."/>
            <person name="Banfield J.F."/>
        </authorList>
    </citation>
    <scope>NUCLEOTIDE SEQUENCE [LARGE SCALE GENOMIC DNA]</scope>
</reference>
<evidence type="ECO:0000256" key="1">
    <source>
        <dbReference type="ARBA" id="ARBA00004651"/>
    </source>
</evidence>
<dbReference type="GO" id="GO:0005886">
    <property type="term" value="C:plasma membrane"/>
    <property type="evidence" value="ECO:0007669"/>
    <property type="project" value="UniProtKB-SubCell"/>
</dbReference>
<evidence type="ECO:0000256" key="3">
    <source>
        <dbReference type="ARBA" id="ARBA00022448"/>
    </source>
</evidence>
<keyword evidence="5 8" id="KW-0812">Transmembrane</keyword>
<dbReference type="AlphaFoldDB" id="A0A2H0V4Z5"/>
<evidence type="ECO:0000256" key="6">
    <source>
        <dbReference type="ARBA" id="ARBA00022989"/>
    </source>
</evidence>
<feature type="transmembrane region" description="Helical" evidence="8">
    <location>
        <begin position="174"/>
        <end position="190"/>
    </location>
</feature>
<evidence type="ECO:0000256" key="5">
    <source>
        <dbReference type="ARBA" id="ARBA00022692"/>
    </source>
</evidence>
<accession>A0A2H0V4Z5</accession>
<sequence length="246" mass="29124">MLDFITHLLDVNTTFFTVLDYPMSYLEFFGTIFNLLCVWLVARNNIWNWPIGIVGVVLFGVLFYQIQLYSDLFEQFYYLITGFYGWWAWWYYRQDKKQAKEKVLKISHNSQIHNLIYLGIIIISTFALTAFVSNIHIIFPNIFPVAASYPFLDAFTTVLSFVATILMIYKKIECWYLWIFVDIIGVWLYFAKGVVFISLLYFIFLILASKGLYNWLKIYDKDNKKTDNRTGNRKILPATSRTQILD</sequence>
<gene>
    <name evidence="9" type="ORF">COT97_02895</name>
</gene>
<evidence type="ECO:0000313" key="9">
    <source>
        <dbReference type="EMBL" id="PIR94148.1"/>
    </source>
</evidence>
<evidence type="ECO:0000256" key="7">
    <source>
        <dbReference type="ARBA" id="ARBA00023136"/>
    </source>
</evidence>
<protein>
    <submittedName>
        <fullName evidence="9">Nicotinamide riboside transporter PnuC</fullName>
    </submittedName>
</protein>
<feature type="transmembrane region" description="Helical" evidence="8">
    <location>
        <begin position="49"/>
        <end position="69"/>
    </location>
</feature>
<dbReference type="NCBIfam" id="TIGR01528">
    <property type="entry name" value="NMN_trans_PnuC"/>
    <property type="match status" value="1"/>
</dbReference>
<keyword evidence="4" id="KW-1003">Cell membrane</keyword>
<feature type="transmembrane region" description="Helical" evidence="8">
    <location>
        <begin position="115"/>
        <end position="139"/>
    </location>
</feature>
<name>A0A2H0V4Z5_9BACT</name>
<evidence type="ECO:0000256" key="8">
    <source>
        <dbReference type="SAM" id="Phobius"/>
    </source>
</evidence>
<dbReference type="EMBL" id="PFAP01000017">
    <property type="protein sequence ID" value="PIR94148.1"/>
    <property type="molecule type" value="Genomic_DNA"/>
</dbReference>
<dbReference type="Pfam" id="PF04973">
    <property type="entry name" value="NMN_transporter"/>
    <property type="match status" value="1"/>
</dbReference>
<feature type="transmembrane region" description="Helical" evidence="8">
    <location>
        <begin position="151"/>
        <end position="169"/>
    </location>
</feature>
<evidence type="ECO:0000313" key="10">
    <source>
        <dbReference type="Proteomes" id="UP000229901"/>
    </source>
</evidence>
<feature type="transmembrane region" description="Helical" evidence="8">
    <location>
        <begin position="75"/>
        <end position="92"/>
    </location>
</feature>